<dbReference type="Gene3D" id="3.30.200.20">
    <property type="entry name" value="Phosphorylase Kinase, domain 1"/>
    <property type="match status" value="1"/>
</dbReference>
<organism evidence="2 3">
    <name type="scientific">Epidermidibacterium keratini</name>
    <dbReference type="NCBI Taxonomy" id="1891644"/>
    <lineage>
        <taxon>Bacteria</taxon>
        <taxon>Bacillati</taxon>
        <taxon>Actinomycetota</taxon>
        <taxon>Actinomycetes</taxon>
        <taxon>Sporichthyales</taxon>
        <taxon>Sporichthyaceae</taxon>
        <taxon>Epidermidibacterium</taxon>
    </lineage>
</organism>
<dbReference type="AlphaFoldDB" id="A0A7L4YSZ0"/>
<dbReference type="RefSeq" id="WP_159547158.1">
    <property type="nucleotide sequence ID" value="NZ_CP047156.1"/>
</dbReference>
<dbReference type="Proteomes" id="UP000463857">
    <property type="component" value="Chromosome"/>
</dbReference>
<dbReference type="SUPFAM" id="SSF56112">
    <property type="entry name" value="Protein kinase-like (PK-like)"/>
    <property type="match status" value="1"/>
</dbReference>
<evidence type="ECO:0000313" key="3">
    <source>
        <dbReference type="Proteomes" id="UP000463857"/>
    </source>
</evidence>
<dbReference type="Pfam" id="PF01636">
    <property type="entry name" value="APH"/>
    <property type="match status" value="1"/>
</dbReference>
<dbReference type="InterPro" id="IPR002575">
    <property type="entry name" value="Aminoglycoside_PTrfase"/>
</dbReference>
<feature type="domain" description="Aminoglycoside phosphotransferase" evidence="1">
    <location>
        <begin position="25"/>
        <end position="254"/>
    </location>
</feature>
<evidence type="ECO:0000259" key="1">
    <source>
        <dbReference type="Pfam" id="PF01636"/>
    </source>
</evidence>
<dbReference type="PANTHER" id="PTHR21310:SF42">
    <property type="entry name" value="BIFUNCTIONAL AAC_APH"/>
    <property type="match status" value="1"/>
</dbReference>
<name>A0A7L4YSZ0_9ACTN</name>
<gene>
    <name evidence="2" type="ORF">EK0264_18295</name>
</gene>
<keyword evidence="2" id="KW-0808">Transferase</keyword>
<proteinExistence type="predicted"/>
<dbReference type="InParanoid" id="A0A7L4YSZ0"/>
<evidence type="ECO:0000313" key="2">
    <source>
        <dbReference type="EMBL" id="QHC02034.1"/>
    </source>
</evidence>
<protein>
    <submittedName>
        <fullName evidence="2">Phosphotransferase</fullName>
    </submittedName>
</protein>
<reference evidence="2 3" key="1">
    <citation type="journal article" date="2018" name="Int. J. Syst. Evol. Microbiol.">
        <title>Epidermidibacterium keratini gen. nov., sp. nov., a member of the family Sporichthyaceae, isolated from keratin epidermis.</title>
        <authorList>
            <person name="Lee D.G."/>
            <person name="Trujillo M.E."/>
            <person name="Kang S."/>
            <person name="Nam J.J."/>
            <person name="Kim Y.J."/>
        </authorList>
    </citation>
    <scope>NUCLEOTIDE SEQUENCE [LARGE SCALE GENOMIC DNA]</scope>
    <source>
        <strain evidence="2 3">EPI-7</strain>
    </source>
</reference>
<dbReference type="Gene3D" id="3.90.1200.10">
    <property type="match status" value="1"/>
</dbReference>
<dbReference type="InterPro" id="IPR011009">
    <property type="entry name" value="Kinase-like_dom_sf"/>
</dbReference>
<accession>A0A7L4YSZ0</accession>
<dbReference type="InterPro" id="IPR051678">
    <property type="entry name" value="AGP_Transferase"/>
</dbReference>
<sequence>MTDVSAALIREVLLDQHPDLAELPLREVEGGWGNQMWRLGDDLAVRVQRMNATAERQLLERRWLPLLGPRLPLPIPQPVREGVPSQRLPKIWTVMTWVHGAPLDRSTITRTSAAAAALGGFLRALHAPAPVDAPRDTNGRSAHPKDCSRGFEYFISALDTEESGLDLARVREAWDDAITSPTWAGPPVWVHGDLHPANVVVADGSVAGVVDFEDMHVGDPAVDVASAWVVLQDGAEERFFSTYGNADAAMARRARGHAILKSMFLMLMGQNGIHGIAGGKPAWGPLGRASLDRALAWSP</sequence>
<dbReference type="EMBL" id="CP047156">
    <property type="protein sequence ID" value="QHC02034.1"/>
    <property type="molecule type" value="Genomic_DNA"/>
</dbReference>
<dbReference type="KEGG" id="eke:EK0264_18295"/>
<dbReference type="PANTHER" id="PTHR21310">
    <property type="entry name" value="AMINOGLYCOSIDE PHOSPHOTRANSFERASE-RELATED-RELATED"/>
    <property type="match status" value="1"/>
</dbReference>
<dbReference type="GO" id="GO:0016740">
    <property type="term" value="F:transferase activity"/>
    <property type="evidence" value="ECO:0007669"/>
    <property type="project" value="UniProtKB-KW"/>
</dbReference>
<dbReference type="OrthoDB" id="9797603at2"/>
<keyword evidence="3" id="KW-1185">Reference proteome</keyword>